<keyword evidence="3" id="KW-1185">Reference proteome</keyword>
<dbReference type="PANTHER" id="PTHR30461:SF23">
    <property type="entry name" value="DNA RECOMBINASE-RELATED"/>
    <property type="match status" value="1"/>
</dbReference>
<dbReference type="GO" id="GO:0000150">
    <property type="term" value="F:DNA strand exchange activity"/>
    <property type="evidence" value="ECO:0007669"/>
    <property type="project" value="InterPro"/>
</dbReference>
<dbReference type="InterPro" id="IPR006119">
    <property type="entry name" value="Resolv_N"/>
</dbReference>
<feature type="domain" description="Recombinase" evidence="1">
    <location>
        <begin position="164"/>
        <end position="316"/>
    </location>
</feature>
<gene>
    <name evidence="2" type="ORF">LKD48_02390</name>
</gene>
<proteinExistence type="predicted"/>
<dbReference type="PANTHER" id="PTHR30461">
    <property type="entry name" value="DNA-INVERTASE FROM LAMBDOID PROPHAGE"/>
    <property type="match status" value="1"/>
</dbReference>
<dbReference type="Pfam" id="PF07508">
    <property type="entry name" value="Recombinase"/>
    <property type="match status" value="1"/>
</dbReference>
<dbReference type="PROSITE" id="PS51737">
    <property type="entry name" value="RECOMBINASE_DNA_BIND"/>
    <property type="match status" value="1"/>
</dbReference>
<accession>A0AAE3E280</accession>
<dbReference type="Proteomes" id="UP001198200">
    <property type="component" value="Unassembled WGS sequence"/>
</dbReference>
<dbReference type="Gene3D" id="3.40.50.1390">
    <property type="entry name" value="Resolvase, N-terminal catalytic domain"/>
    <property type="match status" value="1"/>
</dbReference>
<dbReference type="InterPro" id="IPR011109">
    <property type="entry name" value="DNA_bind_recombinase_dom"/>
</dbReference>
<sequence>MEKRAAIYCRLSREDDNLACDEVSESIQNQQKLLCEYAKKNGFSVYCMYVDENYSGLDNTRPAFCRMIEDARCGRFDTILCKNQSRFTRDMETAQYYLNEVFPLWHVRLIGICDGVDTNDMKNLRLRQINGLINEWYSEDLSDNIRQILRDKMMRGQFIGSFACYGYTKDPAHLHSLIPDPPAAAVVREIYQLYIDGFSLSKIASLLTKKQVMPPCFYKIQHGILFQTPFSKNKITDEADGKIPKWSASSVRHILTNPVYTGTLIQGTTKKESAKSKKRIKLSSTEWIIYPNAHPALISEDIFCEVSSLLQKRRKKNKKV</sequence>
<dbReference type="GO" id="GO:0003677">
    <property type="term" value="F:DNA binding"/>
    <property type="evidence" value="ECO:0007669"/>
    <property type="project" value="InterPro"/>
</dbReference>
<evidence type="ECO:0000313" key="2">
    <source>
        <dbReference type="EMBL" id="MCC2220501.1"/>
    </source>
</evidence>
<dbReference type="Pfam" id="PF00239">
    <property type="entry name" value="Resolvase"/>
    <property type="match status" value="1"/>
</dbReference>
<evidence type="ECO:0000313" key="3">
    <source>
        <dbReference type="Proteomes" id="UP001198200"/>
    </source>
</evidence>
<dbReference type="InterPro" id="IPR036162">
    <property type="entry name" value="Resolvase-like_N_sf"/>
</dbReference>
<dbReference type="RefSeq" id="WP_308731058.1">
    <property type="nucleotide sequence ID" value="NZ_JAJEQN010000004.1"/>
</dbReference>
<dbReference type="InterPro" id="IPR038109">
    <property type="entry name" value="DNA_bind_recomb_sf"/>
</dbReference>
<evidence type="ECO:0000259" key="1">
    <source>
        <dbReference type="PROSITE" id="PS51737"/>
    </source>
</evidence>
<name>A0AAE3E280_9FIRM</name>
<reference evidence="2 3" key="1">
    <citation type="submission" date="2021-10" db="EMBL/GenBank/DDBJ databases">
        <title>Anaerobic single-cell dispensing facilitates the cultivation of human gut bacteria.</title>
        <authorList>
            <person name="Afrizal A."/>
        </authorList>
    </citation>
    <scope>NUCLEOTIDE SEQUENCE [LARGE SCALE GENOMIC DNA]</scope>
    <source>
        <strain evidence="2 3">CLA-AA-H224</strain>
    </source>
</reference>
<dbReference type="InterPro" id="IPR050639">
    <property type="entry name" value="SSR_resolvase"/>
</dbReference>
<dbReference type="SMART" id="SM00857">
    <property type="entry name" value="Resolvase"/>
    <property type="match status" value="1"/>
</dbReference>
<dbReference type="SUPFAM" id="SSF53041">
    <property type="entry name" value="Resolvase-like"/>
    <property type="match status" value="1"/>
</dbReference>
<dbReference type="AlphaFoldDB" id="A0AAE3E280"/>
<dbReference type="Gene3D" id="3.90.1750.20">
    <property type="entry name" value="Putative Large Serine Recombinase, Chain B, Domain 2"/>
    <property type="match status" value="1"/>
</dbReference>
<comment type="caution">
    <text evidence="2">The sequence shown here is derived from an EMBL/GenBank/DDBJ whole genome shotgun (WGS) entry which is preliminary data.</text>
</comment>
<dbReference type="EMBL" id="JAJEQN010000004">
    <property type="protein sequence ID" value="MCC2220501.1"/>
    <property type="molecule type" value="Genomic_DNA"/>
</dbReference>
<organism evidence="2 3">
    <name type="scientific">Anthropogastromicrobium aceti</name>
    <dbReference type="NCBI Taxonomy" id="2981768"/>
    <lineage>
        <taxon>Bacteria</taxon>
        <taxon>Bacillati</taxon>
        <taxon>Bacillota</taxon>
        <taxon>Clostridia</taxon>
        <taxon>Lachnospirales</taxon>
        <taxon>Lachnospiraceae</taxon>
        <taxon>Anthropogastromicrobium</taxon>
    </lineage>
</organism>
<protein>
    <submittedName>
        <fullName evidence="2">Recombinase family protein</fullName>
    </submittedName>
</protein>